<dbReference type="InterPro" id="IPR036259">
    <property type="entry name" value="MFS_trans_sf"/>
</dbReference>
<comment type="similarity">
    <text evidence="2">Belongs to the major facilitator superfamily. EmrB family.</text>
</comment>
<dbReference type="PATRIC" id="fig|1392540.3.peg.1051"/>
<feature type="transmembrane region" description="Helical" evidence="8">
    <location>
        <begin position="339"/>
        <end position="357"/>
    </location>
</feature>
<gene>
    <name evidence="10" type="ORF">P256_01085</name>
</gene>
<dbReference type="Proteomes" id="UP000023785">
    <property type="component" value="Unassembled WGS sequence"/>
</dbReference>
<dbReference type="PANTHER" id="PTHR42718:SF9">
    <property type="entry name" value="MAJOR FACILITATOR SUPERFAMILY MULTIDRUG TRANSPORTER MFSC"/>
    <property type="match status" value="1"/>
</dbReference>
<dbReference type="EMBL" id="AYER01000003">
    <property type="protein sequence ID" value="ESK40630.1"/>
    <property type="molecule type" value="Genomic_DNA"/>
</dbReference>
<comment type="subcellular location">
    <subcellularLocation>
        <location evidence="1">Cell membrane</location>
        <topology evidence="1">Multi-pass membrane protein</topology>
    </subcellularLocation>
</comment>
<keyword evidence="7 8" id="KW-0472">Membrane</keyword>
<reference evidence="10 11" key="1">
    <citation type="submission" date="2013-10" db="EMBL/GenBank/DDBJ databases">
        <title>The Genome Sequence of Acinetobacter nectaris CIP 110549.</title>
        <authorList>
            <consortium name="The Broad Institute Genomics Platform"/>
            <consortium name="The Broad Institute Genome Sequencing Center for Infectious Disease"/>
            <person name="Cerqueira G."/>
            <person name="Feldgarden M."/>
            <person name="Courvalin P."/>
            <person name="Grillot-Courvalin C."/>
            <person name="Clermont D."/>
            <person name="Rocha E."/>
            <person name="Yoon E.-J."/>
            <person name="Nemec A."/>
            <person name="Young S.K."/>
            <person name="Zeng Q."/>
            <person name="Gargeya S."/>
            <person name="Fitzgerald M."/>
            <person name="Abouelleil A."/>
            <person name="Alvarado L."/>
            <person name="Berlin A.M."/>
            <person name="Chapman S.B."/>
            <person name="Gainer-Dewar J."/>
            <person name="Goldberg J."/>
            <person name="Gnerre S."/>
            <person name="Griggs A."/>
            <person name="Gujja S."/>
            <person name="Hansen M."/>
            <person name="Howarth C."/>
            <person name="Imamovic A."/>
            <person name="Ireland A."/>
            <person name="Larimer J."/>
            <person name="McCowan C."/>
            <person name="Murphy C."/>
            <person name="Pearson M."/>
            <person name="Poon T.W."/>
            <person name="Priest M."/>
            <person name="Roberts A."/>
            <person name="Saif S."/>
            <person name="Shea T."/>
            <person name="Sykes S."/>
            <person name="Wortman J."/>
            <person name="Nusbaum C."/>
            <person name="Birren B."/>
        </authorList>
    </citation>
    <scope>NUCLEOTIDE SEQUENCE [LARGE SCALE GENOMIC DNA]</scope>
    <source>
        <strain evidence="10 11">CIP 110549</strain>
    </source>
</reference>
<evidence type="ECO:0000259" key="9">
    <source>
        <dbReference type="PROSITE" id="PS50850"/>
    </source>
</evidence>
<evidence type="ECO:0000313" key="11">
    <source>
        <dbReference type="Proteomes" id="UP000023785"/>
    </source>
</evidence>
<feature type="transmembrane region" description="Helical" evidence="8">
    <location>
        <begin position="15"/>
        <end position="36"/>
    </location>
</feature>
<feature type="transmembrane region" description="Helical" evidence="8">
    <location>
        <begin position="275"/>
        <end position="296"/>
    </location>
</feature>
<protein>
    <recommendedName>
        <fullName evidence="9">Major facilitator superfamily (MFS) profile domain-containing protein</fullName>
    </recommendedName>
</protein>
<feature type="transmembrane region" description="Helical" evidence="8">
    <location>
        <begin position="234"/>
        <end position="254"/>
    </location>
</feature>
<dbReference type="HOGENOM" id="CLU_000960_28_0_6"/>
<name>V2TXK8_9GAMM</name>
<proteinExistence type="inferred from homology"/>
<feature type="transmembrane region" description="Helical" evidence="8">
    <location>
        <begin position="84"/>
        <end position="101"/>
    </location>
</feature>
<dbReference type="NCBIfam" id="TIGR00711">
    <property type="entry name" value="efflux_EmrB"/>
    <property type="match status" value="1"/>
</dbReference>
<sequence>MNKFVPLGDLTGNRLLLATLVLALANFMVVVDTTIANVSVAHITGSLAVSTTQGTWVITSYAVAEAICVPLTGWLAGRFGAVRVFASCLIGFTFFSVMCGVSNSLELLVFCRIGQGLFGGPLMPLSQTLLMRIHPPEKHAQAMGLWAMTTVVGPIVGPILGGWFSDNLSWHWIFFINLPIGIICVFGVLNLLKPAETPTALVKVDAIGLSLLIIAIGALQLLLDLGHDHDWFSSNLICTLAVVSFIGFIIFVIWELTEKNPIVNISVFRHLGFSLAVLTMGFGFGAFFGSIVLIPQWLQTNMGYTATWAGYLTATMGLGSVTMSPVVAKLSTKFDQRALASFGLCILGGVTLMRAFWSNEVDFMALAWPQILQGFGVPFFFIPLTNIALGSVLPSEVAAAAGLMNFMRTMGGAIGASLSVTIWDNHASISRSEIVSSMNIQPTLGELQHKGFSYETALGTISNLVNKEALTVAADHVFLVFSMIFLLGAMIIWLCPKPRKIEGGPSH</sequence>
<keyword evidence="11" id="KW-1185">Reference proteome</keyword>
<keyword evidence="5 8" id="KW-0812">Transmembrane</keyword>
<evidence type="ECO:0000256" key="2">
    <source>
        <dbReference type="ARBA" id="ARBA00008537"/>
    </source>
</evidence>
<accession>V2TXK8</accession>
<feature type="transmembrane region" description="Helical" evidence="8">
    <location>
        <begin position="308"/>
        <end position="327"/>
    </location>
</feature>
<feature type="transmembrane region" description="Helical" evidence="8">
    <location>
        <begin position="406"/>
        <end position="423"/>
    </location>
</feature>
<keyword evidence="6 8" id="KW-1133">Transmembrane helix</keyword>
<dbReference type="GO" id="GO:0022857">
    <property type="term" value="F:transmembrane transporter activity"/>
    <property type="evidence" value="ECO:0007669"/>
    <property type="project" value="InterPro"/>
</dbReference>
<keyword evidence="3" id="KW-0813">Transport</keyword>
<feature type="transmembrane region" description="Helical" evidence="8">
    <location>
        <begin position="107"/>
        <end position="130"/>
    </location>
</feature>
<feature type="transmembrane region" description="Helical" evidence="8">
    <location>
        <begin position="476"/>
        <end position="495"/>
    </location>
</feature>
<dbReference type="PANTHER" id="PTHR42718">
    <property type="entry name" value="MAJOR FACILITATOR SUPERFAMILY MULTIDRUG TRANSPORTER MFSC"/>
    <property type="match status" value="1"/>
</dbReference>
<dbReference type="GO" id="GO:0005886">
    <property type="term" value="C:plasma membrane"/>
    <property type="evidence" value="ECO:0007669"/>
    <property type="project" value="UniProtKB-SubCell"/>
</dbReference>
<feature type="domain" description="Major facilitator superfamily (MFS) profile" evidence="9">
    <location>
        <begin position="18"/>
        <end position="500"/>
    </location>
</feature>
<dbReference type="RefSeq" id="WP_023272662.1">
    <property type="nucleotide sequence ID" value="NZ_KI530712.1"/>
</dbReference>
<dbReference type="eggNOG" id="COG2814">
    <property type="taxonomic scope" value="Bacteria"/>
</dbReference>
<dbReference type="Gene3D" id="1.20.1720.10">
    <property type="entry name" value="Multidrug resistance protein D"/>
    <property type="match status" value="1"/>
</dbReference>
<dbReference type="OrthoDB" id="9812221at2"/>
<evidence type="ECO:0000256" key="8">
    <source>
        <dbReference type="SAM" id="Phobius"/>
    </source>
</evidence>
<dbReference type="InterPro" id="IPR020846">
    <property type="entry name" value="MFS_dom"/>
</dbReference>
<dbReference type="Pfam" id="PF07690">
    <property type="entry name" value="MFS_1"/>
    <property type="match status" value="1"/>
</dbReference>
<evidence type="ECO:0000256" key="3">
    <source>
        <dbReference type="ARBA" id="ARBA00022448"/>
    </source>
</evidence>
<feature type="transmembrane region" description="Helical" evidence="8">
    <location>
        <begin position="56"/>
        <end position="77"/>
    </location>
</feature>
<evidence type="ECO:0000256" key="7">
    <source>
        <dbReference type="ARBA" id="ARBA00023136"/>
    </source>
</evidence>
<evidence type="ECO:0000313" key="10">
    <source>
        <dbReference type="EMBL" id="ESK40630.1"/>
    </source>
</evidence>
<dbReference type="AlphaFoldDB" id="V2TXK8"/>
<feature type="transmembrane region" description="Helical" evidence="8">
    <location>
        <begin position="170"/>
        <end position="192"/>
    </location>
</feature>
<keyword evidence="4" id="KW-1003">Cell membrane</keyword>
<dbReference type="InterPro" id="IPR004638">
    <property type="entry name" value="EmrB-like"/>
</dbReference>
<comment type="caution">
    <text evidence="10">The sequence shown here is derived from an EMBL/GenBank/DDBJ whole genome shotgun (WGS) entry which is preliminary data.</text>
</comment>
<dbReference type="STRING" id="1392540.P256_01085"/>
<feature type="transmembrane region" description="Helical" evidence="8">
    <location>
        <begin position="377"/>
        <end position="394"/>
    </location>
</feature>
<feature type="transmembrane region" description="Helical" evidence="8">
    <location>
        <begin position="204"/>
        <end position="222"/>
    </location>
</feature>
<dbReference type="SUPFAM" id="SSF103473">
    <property type="entry name" value="MFS general substrate transporter"/>
    <property type="match status" value="1"/>
</dbReference>
<evidence type="ECO:0000256" key="1">
    <source>
        <dbReference type="ARBA" id="ARBA00004651"/>
    </source>
</evidence>
<organism evidence="10 11">
    <name type="scientific">Acinetobacter nectaris CIP 110549</name>
    <dbReference type="NCBI Taxonomy" id="1392540"/>
    <lineage>
        <taxon>Bacteria</taxon>
        <taxon>Pseudomonadati</taxon>
        <taxon>Pseudomonadota</taxon>
        <taxon>Gammaproteobacteria</taxon>
        <taxon>Moraxellales</taxon>
        <taxon>Moraxellaceae</taxon>
        <taxon>Acinetobacter</taxon>
    </lineage>
</organism>
<dbReference type="PROSITE" id="PS50850">
    <property type="entry name" value="MFS"/>
    <property type="match status" value="1"/>
</dbReference>
<evidence type="ECO:0000256" key="6">
    <source>
        <dbReference type="ARBA" id="ARBA00022989"/>
    </source>
</evidence>
<dbReference type="InterPro" id="IPR011701">
    <property type="entry name" value="MFS"/>
</dbReference>
<evidence type="ECO:0000256" key="5">
    <source>
        <dbReference type="ARBA" id="ARBA00022692"/>
    </source>
</evidence>
<feature type="transmembrane region" description="Helical" evidence="8">
    <location>
        <begin position="142"/>
        <end position="164"/>
    </location>
</feature>
<dbReference type="Gene3D" id="1.20.1250.20">
    <property type="entry name" value="MFS general substrate transporter like domains"/>
    <property type="match status" value="1"/>
</dbReference>
<dbReference type="CDD" id="cd17503">
    <property type="entry name" value="MFS_LmrB_MDR_like"/>
    <property type="match status" value="1"/>
</dbReference>
<evidence type="ECO:0000256" key="4">
    <source>
        <dbReference type="ARBA" id="ARBA00022475"/>
    </source>
</evidence>